<dbReference type="PANTHER" id="PTHR43581:SF4">
    <property type="entry name" value="ATP_GTP PHOSPHATASE"/>
    <property type="match status" value="1"/>
</dbReference>
<dbReference type="Pfam" id="PF13175">
    <property type="entry name" value="AAA_15"/>
    <property type="match status" value="2"/>
</dbReference>
<evidence type="ECO:0000313" key="5">
    <source>
        <dbReference type="Proteomes" id="UP001549076"/>
    </source>
</evidence>
<gene>
    <name evidence="4" type="ORF">ABID37_002714</name>
</gene>
<dbReference type="CDD" id="cd01026">
    <property type="entry name" value="TOPRIM_OLD"/>
    <property type="match status" value="1"/>
</dbReference>
<keyword evidence="5" id="KW-1185">Reference proteome</keyword>
<reference evidence="4 5" key="1">
    <citation type="submission" date="2024-06" db="EMBL/GenBank/DDBJ databases">
        <title>Genomic Encyclopedia of Type Strains, Phase IV (KMG-IV): sequencing the most valuable type-strain genomes for metagenomic binning, comparative biology and taxonomic classification.</title>
        <authorList>
            <person name="Goeker M."/>
        </authorList>
    </citation>
    <scope>NUCLEOTIDE SEQUENCE [LARGE SCALE GENOMIC DNA]</scope>
    <source>
        <strain evidence="4 5">DSM 27865</strain>
    </source>
</reference>
<comment type="caution">
    <text evidence="4">The sequence shown here is derived from an EMBL/GenBank/DDBJ whole genome shotgun (WGS) entry which is preliminary data.</text>
</comment>
<name>A0ABV2N0B1_9HYPH</name>
<feature type="domain" description="Endonuclease GajA/Old nuclease/RecF-like AAA" evidence="2">
    <location>
        <begin position="189"/>
        <end position="400"/>
    </location>
</feature>
<feature type="domain" description="Endonuclease GajA/Old nuclease/RecF-like AAA" evidence="2">
    <location>
        <begin position="1"/>
        <end position="53"/>
    </location>
</feature>
<proteinExistence type="predicted"/>
<dbReference type="SUPFAM" id="SSF52540">
    <property type="entry name" value="P-loop containing nucleoside triphosphate hydrolases"/>
    <property type="match status" value="1"/>
</dbReference>
<sequence length="704" mass="77733">MRVQKVRVQGFRLLQDVEITLEPNSTVIVGRNNSGKTSLADVFERFAGENGPRFRLEDFSAGTRGKFSEARQLREAGADPGAVLGALPTITISLTFTYDKAAPSLGPLSPFIIDLDEDATTAVAKIEYAPTLSSLQALLEVAAPPEGLDALTHFMRHLREAIPTAYSVQVSAVDPTDPTNTRQFEGTAALSSLLQCNLVRAQRTLDHAKQDETDAIGRLLGVLFKTASTATAAESDQQLSLQLKASVESIERNVQSEFDEMLKGLLPAMSVLGFPSLNDTEIRPETSLNVETLLKGHTKVVYTGTDGVHLPEGYNGLGTRNLIYMLLQLESYHKSYRARPTRPATHLIFIEEPEAHLHPQMQEVFISQLNAAVGKLSAKYPEEEPWQVQFVISTHSSHVANAASFEAVRYFLNDQAAAGSQRRTKVKDFKKGMASIPAPDQEFLHQYMTLTKCDLYFADKAILVEGTTERILMPRLCEIVDRTLDEEHKLAKQYVTTAEVGGAYAHLFYPLLDFLELKTLVITDIDAVLQKKKMNKKGAEVTVWEKCPVASGERTSNTAIREWFRPAEAKVAEGWQDTPAPHIDPKVLLAKTDADKLSGYRRIAYQIPEVAGTDLCARSYEDALVLANPERFGLTDDGDKAEEAWDVAQDLSKSDTALRFAIQEKDWNVPRYISEGLKWLSEPPPPPAADPPIVPAPPPNEPAQ</sequence>
<dbReference type="RefSeq" id="WP_354195565.1">
    <property type="nucleotide sequence ID" value="NZ_JBEPML010000008.1"/>
</dbReference>
<evidence type="ECO:0000256" key="1">
    <source>
        <dbReference type="SAM" id="MobiDB-lite"/>
    </source>
</evidence>
<dbReference type="Pfam" id="PF20469">
    <property type="entry name" value="OLD-like_TOPRIM"/>
    <property type="match status" value="1"/>
</dbReference>
<accession>A0ABV2N0B1</accession>
<dbReference type="Proteomes" id="UP001549076">
    <property type="component" value="Unassembled WGS sequence"/>
</dbReference>
<feature type="domain" description="OLD protein-like TOPRIM" evidence="3">
    <location>
        <begin position="457"/>
        <end position="526"/>
    </location>
</feature>
<protein>
    <recommendedName>
        <fullName evidence="6">ATP-dependent endonuclease</fullName>
    </recommendedName>
</protein>
<evidence type="ECO:0000259" key="2">
    <source>
        <dbReference type="Pfam" id="PF13175"/>
    </source>
</evidence>
<evidence type="ECO:0000259" key="3">
    <source>
        <dbReference type="Pfam" id="PF20469"/>
    </source>
</evidence>
<evidence type="ECO:0008006" key="6">
    <source>
        <dbReference type="Google" id="ProtNLM"/>
    </source>
</evidence>
<dbReference type="InterPro" id="IPR041685">
    <property type="entry name" value="AAA_GajA/Old/RecF-like"/>
</dbReference>
<organism evidence="4 5">
    <name type="scientific">Aquamicrobium terrae</name>
    <dbReference type="NCBI Taxonomy" id="1324945"/>
    <lineage>
        <taxon>Bacteria</taxon>
        <taxon>Pseudomonadati</taxon>
        <taxon>Pseudomonadota</taxon>
        <taxon>Alphaproteobacteria</taxon>
        <taxon>Hyphomicrobiales</taxon>
        <taxon>Phyllobacteriaceae</taxon>
        <taxon>Aquamicrobium</taxon>
    </lineage>
</organism>
<dbReference type="Gene3D" id="3.40.50.300">
    <property type="entry name" value="P-loop containing nucleotide triphosphate hydrolases"/>
    <property type="match status" value="1"/>
</dbReference>
<feature type="region of interest" description="Disordered" evidence="1">
    <location>
        <begin position="678"/>
        <end position="704"/>
    </location>
</feature>
<dbReference type="InterPro" id="IPR051396">
    <property type="entry name" value="Bact_Antivir_Def_Nuclease"/>
</dbReference>
<dbReference type="EMBL" id="JBEPML010000008">
    <property type="protein sequence ID" value="MET3792497.1"/>
    <property type="molecule type" value="Genomic_DNA"/>
</dbReference>
<dbReference type="InterPro" id="IPR027417">
    <property type="entry name" value="P-loop_NTPase"/>
</dbReference>
<feature type="compositionally biased region" description="Pro residues" evidence="1">
    <location>
        <begin position="682"/>
        <end position="704"/>
    </location>
</feature>
<dbReference type="InterPro" id="IPR034139">
    <property type="entry name" value="TOPRIM_OLD"/>
</dbReference>
<dbReference type="PANTHER" id="PTHR43581">
    <property type="entry name" value="ATP/GTP PHOSPHATASE"/>
    <property type="match status" value="1"/>
</dbReference>
<evidence type="ECO:0000313" key="4">
    <source>
        <dbReference type="EMBL" id="MET3792497.1"/>
    </source>
</evidence>